<dbReference type="EMBL" id="SPNC01000011">
    <property type="protein sequence ID" value="TFH96869.1"/>
    <property type="molecule type" value="Genomic_DNA"/>
</dbReference>
<dbReference type="SUPFAM" id="SSF52833">
    <property type="entry name" value="Thioredoxin-like"/>
    <property type="match status" value="1"/>
</dbReference>
<evidence type="ECO:0000259" key="1">
    <source>
        <dbReference type="Pfam" id="PF00578"/>
    </source>
</evidence>
<protein>
    <submittedName>
        <fullName evidence="3">Redoxin domain-containing protein</fullName>
    </submittedName>
</protein>
<dbReference type="GO" id="GO:0016209">
    <property type="term" value="F:antioxidant activity"/>
    <property type="evidence" value="ECO:0007669"/>
    <property type="project" value="InterPro"/>
</dbReference>
<gene>
    <name evidence="3" type="ORF">E4P47_01555</name>
</gene>
<dbReference type="GeneID" id="66796364"/>
<reference evidence="3 4" key="1">
    <citation type="submission" date="2019-03" db="EMBL/GenBank/DDBJ databases">
        <title>Porphyromonas levii Isolated from the Uterus of Dairy Cows.</title>
        <authorList>
            <person name="Francis A.M."/>
        </authorList>
    </citation>
    <scope>NUCLEOTIDE SEQUENCE [LARGE SCALE GENOMIC DNA]</scope>
    <source>
        <strain evidence="3 4">AF5678</strain>
    </source>
</reference>
<dbReference type="GO" id="GO:0016491">
    <property type="term" value="F:oxidoreductase activity"/>
    <property type="evidence" value="ECO:0007669"/>
    <property type="project" value="InterPro"/>
</dbReference>
<dbReference type="InterPro" id="IPR025380">
    <property type="entry name" value="DUF4369"/>
</dbReference>
<dbReference type="RefSeq" id="WP_018357412.1">
    <property type="nucleotide sequence ID" value="NZ_CP197400.1"/>
</dbReference>
<accession>A0A4Y8WRS5</accession>
<dbReference type="Pfam" id="PF00578">
    <property type="entry name" value="AhpC-TSA"/>
    <property type="match status" value="1"/>
</dbReference>
<dbReference type="PROSITE" id="PS51257">
    <property type="entry name" value="PROKAR_LIPOPROTEIN"/>
    <property type="match status" value="1"/>
</dbReference>
<sequence length="386" mass="42410">MKRISSIIVALISIFIVSSCNSGKEFRVAGTIAGADNQTIYLEYLGLAGTEVVDSVALGRDGKYSFSHELPEYPDFYRLRLGKQVIPFVVDTLPTDLTITSDVQSFATSYSISGDQASAQMREVWLALLDANVALSKLVNVPSDSLYTVRRDSIIGGYKSVAERFIFSNPQSPVAYFALFQQVDGNLVFNLYDEKDSKAFAAIANVYQAFQAENPRTKHLYDLALRSIAVVREQKRMAQAATMPQDSTLLAAAAKPIGYIDFSLPDTEGNQVSLSAIVAQGNSLLLAFSTMQANWSQEFNAALAQLYSRYSAKGLKIVQVSLDTDPHIWITSAKDLPWTSLIDRDGAYSRLVGLYNLPSLPSLFLIKNNGDELHRIGSLEQISSLL</sequence>
<evidence type="ECO:0000259" key="2">
    <source>
        <dbReference type="Pfam" id="PF14289"/>
    </source>
</evidence>
<dbReference type="Pfam" id="PF14289">
    <property type="entry name" value="DUF4369"/>
    <property type="match status" value="1"/>
</dbReference>
<comment type="caution">
    <text evidence="3">The sequence shown here is derived from an EMBL/GenBank/DDBJ whole genome shotgun (WGS) entry which is preliminary data.</text>
</comment>
<proteinExistence type="predicted"/>
<dbReference type="AlphaFoldDB" id="A0A4Y8WRS5"/>
<dbReference type="Gene3D" id="3.40.30.10">
    <property type="entry name" value="Glutaredoxin"/>
    <property type="match status" value="1"/>
</dbReference>
<dbReference type="STRING" id="1122973.GCA_000379925_00130"/>
<dbReference type="OrthoDB" id="6399635at2"/>
<feature type="domain" description="DUF4369" evidence="2">
    <location>
        <begin position="26"/>
        <end position="118"/>
    </location>
</feature>
<evidence type="ECO:0000313" key="3">
    <source>
        <dbReference type="EMBL" id="TFH96869.1"/>
    </source>
</evidence>
<dbReference type="InterPro" id="IPR036249">
    <property type="entry name" value="Thioredoxin-like_sf"/>
</dbReference>
<dbReference type="InterPro" id="IPR000866">
    <property type="entry name" value="AhpC/TSA"/>
</dbReference>
<keyword evidence="4" id="KW-1185">Reference proteome</keyword>
<evidence type="ECO:0000313" key="4">
    <source>
        <dbReference type="Proteomes" id="UP000297225"/>
    </source>
</evidence>
<name>A0A4Y8WRS5_9PORP</name>
<dbReference type="Proteomes" id="UP000297225">
    <property type="component" value="Unassembled WGS sequence"/>
</dbReference>
<organism evidence="3 4">
    <name type="scientific">Porphyromonas levii</name>
    <dbReference type="NCBI Taxonomy" id="28114"/>
    <lineage>
        <taxon>Bacteria</taxon>
        <taxon>Pseudomonadati</taxon>
        <taxon>Bacteroidota</taxon>
        <taxon>Bacteroidia</taxon>
        <taxon>Bacteroidales</taxon>
        <taxon>Porphyromonadaceae</taxon>
        <taxon>Porphyromonas</taxon>
    </lineage>
</organism>
<feature type="domain" description="Alkyl hydroperoxide reductase subunit C/ Thiol specific antioxidant" evidence="1">
    <location>
        <begin position="260"/>
        <end position="370"/>
    </location>
</feature>